<dbReference type="AlphaFoldDB" id="A0A5J4Q5B1"/>
<protein>
    <recommendedName>
        <fullName evidence="4">DUF4954 domain-containing protein</fullName>
    </recommendedName>
</protein>
<dbReference type="InterPro" id="IPR049208">
    <property type="entry name" value="DUF6819"/>
</dbReference>
<dbReference type="Pfam" id="PF20683">
    <property type="entry name" value="DUF6819"/>
    <property type="match status" value="1"/>
</dbReference>
<evidence type="ECO:0008006" key="4">
    <source>
        <dbReference type="Google" id="ProtNLM"/>
    </source>
</evidence>
<proteinExistence type="predicted"/>
<name>A0A5J4Q5B1_9ZZZZ</name>
<evidence type="ECO:0000259" key="2">
    <source>
        <dbReference type="Pfam" id="PF20683"/>
    </source>
</evidence>
<comment type="caution">
    <text evidence="3">The sequence shown here is derived from an EMBL/GenBank/DDBJ whole genome shotgun (WGS) entry which is preliminary data.</text>
</comment>
<accession>A0A5J4Q5B1</accession>
<dbReference type="Pfam" id="PF16314">
    <property type="entry name" value="DUF4954"/>
    <property type="match status" value="1"/>
</dbReference>
<evidence type="ECO:0000259" key="1">
    <source>
        <dbReference type="Pfam" id="PF16314"/>
    </source>
</evidence>
<reference evidence="3" key="1">
    <citation type="submission" date="2019-03" db="EMBL/GenBank/DDBJ databases">
        <title>Single cell metagenomics reveals metabolic interactions within the superorganism composed of flagellate Streblomastix strix and complex community of Bacteroidetes bacteria on its surface.</title>
        <authorList>
            <person name="Treitli S.C."/>
            <person name="Kolisko M."/>
            <person name="Husnik F."/>
            <person name="Keeling P."/>
            <person name="Hampl V."/>
        </authorList>
    </citation>
    <scope>NUCLEOTIDE SEQUENCE</scope>
    <source>
        <strain evidence="3">STM</strain>
    </source>
</reference>
<feature type="domain" description="DUF6819" evidence="2">
    <location>
        <begin position="136"/>
        <end position="306"/>
    </location>
</feature>
<dbReference type="EMBL" id="SNRY01004688">
    <property type="protein sequence ID" value="KAA6316965.1"/>
    <property type="molecule type" value="Genomic_DNA"/>
</dbReference>
<sequence length="310" mass="35991">MGRHVNHADTSNLPFSYLIEQRNTTYLVPGVNLRSVGTIRDAQKWPKRDNRKDPNKQDYINYNLLSPYTIQKMFKGRSILKDLRRASGETSEIYSYQSTKITNSSLNRGIKLYETAIHKFLGNSIIKRLENIDFQSNEEIRERLKPDIETGTGEWVDISGLIAPKSEIDKLLYGIESGAINRLRCINDAFEEMHKNYYVYEWTWAYHKIKEFYGIDPEAITAKEITTMVETWKEAVVGLDRMIYEDARKEFSLSSMTGFGVDGSHNDMKQDFEQVRGDFENNPFVTTVLKHIEEKTALGNELIHRIEKLL</sequence>
<dbReference type="InterPro" id="IPR032533">
    <property type="entry name" value="DUF4954"/>
</dbReference>
<evidence type="ECO:0000313" key="3">
    <source>
        <dbReference type="EMBL" id="KAA6316965.1"/>
    </source>
</evidence>
<organism evidence="3">
    <name type="scientific">termite gut metagenome</name>
    <dbReference type="NCBI Taxonomy" id="433724"/>
    <lineage>
        <taxon>unclassified sequences</taxon>
        <taxon>metagenomes</taxon>
        <taxon>organismal metagenomes</taxon>
    </lineage>
</organism>
<gene>
    <name evidence="3" type="ORF">EZS27_032808</name>
</gene>
<feature type="domain" description="DUF4954" evidence="1">
    <location>
        <begin position="1"/>
        <end position="84"/>
    </location>
</feature>